<dbReference type="NCBIfam" id="NF004976">
    <property type="entry name" value="PRK06349.1"/>
    <property type="match status" value="1"/>
</dbReference>
<dbReference type="InterPro" id="IPR001342">
    <property type="entry name" value="HDH_cat"/>
</dbReference>
<feature type="binding site" evidence="11">
    <location>
        <begin position="9"/>
        <end position="14"/>
    </location>
    <ligand>
        <name>NADP(+)</name>
        <dbReference type="ChEBI" id="CHEBI:58349"/>
    </ligand>
</feature>
<evidence type="ECO:0000256" key="5">
    <source>
        <dbReference type="ARBA" id="ARBA00013376"/>
    </source>
</evidence>
<evidence type="ECO:0000313" key="16">
    <source>
        <dbReference type="EMBL" id="KEJ93515.1"/>
    </source>
</evidence>
<dbReference type="Pfam" id="PF00742">
    <property type="entry name" value="Homoserine_dh"/>
    <property type="match status" value="1"/>
</dbReference>
<dbReference type="GeneID" id="90982405"/>
<evidence type="ECO:0000256" key="3">
    <source>
        <dbReference type="ARBA" id="ARBA00006753"/>
    </source>
</evidence>
<name>A0A073IVE6_9BACT</name>
<keyword evidence="7 12" id="KW-0791">Threonine biosynthesis</keyword>
<evidence type="ECO:0000256" key="6">
    <source>
        <dbReference type="ARBA" id="ARBA00022605"/>
    </source>
</evidence>
<feature type="binding site" evidence="11">
    <location>
        <position position="125"/>
    </location>
    <ligand>
        <name>NADPH</name>
        <dbReference type="ChEBI" id="CHEBI:57783"/>
    </ligand>
</feature>
<dbReference type="PROSITE" id="PS01042">
    <property type="entry name" value="HOMOSER_DHGENASE"/>
    <property type="match status" value="1"/>
</dbReference>
<evidence type="ECO:0000256" key="10">
    <source>
        <dbReference type="PIRSR" id="PIRSR036497-1"/>
    </source>
</evidence>
<comment type="pathway">
    <text evidence="2 12">Amino-acid biosynthesis; L-methionine biosynthesis via de novo pathway; L-homoserine from L-aspartate: step 3/3.</text>
</comment>
<dbReference type="FunFam" id="3.30.360.10:FF:000005">
    <property type="entry name" value="Homoserine dehydrogenase"/>
    <property type="match status" value="1"/>
</dbReference>
<keyword evidence="6 12" id="KW-0028">Amino-acid biosynthesis</keyword>
<accession>A0A073IVE6</accession>
<dbReference type="Gene3D" id="3.30.360.10">
    <property type="entry name" value="Dihydrodipicolinate Reductase, domain 2"/>
    <property type="match status" value="1"/>
</dbReference>
<dbReference type="UniPathway" id="UPA00050">
    <property type="reaction ID" value="UER00063"/>
</dbReference>
<evidence type="ECO:0000259" key="15">
    <source>
        <dbReference type="Pfam" id="PF03447"/>
    </source>
</evidence>
<sequence>MKHKIALAGCGNVGTALLEILHEKKKELKDKYAFEYEVVLIRDLMKGTIMNDLGLDMGTVLGELHERNSFGAFEQASGPLGELLKRSGATVLAECTPTNLKTGEPGLSHIRDALAAGINVTTTNKGPLAVAFDELTAAAERNGVKFLYEGVVMSGTPIIDMVKNGMAGCSVLGVEGILNGTTNFILTKMTDGATYHEALAEATELGYAEADPSGDVEGWDAAVKVVILAKILFGQSIQVKDVARLGITQITPQQIASASKNGNVMKLIAGIDFDTFGIHPYVMPREIEASHPLAQVGGAVNAITVKTDNLGEVTLTGPGAGRRETGQALLSDMIRMSR</sequence>
<evidence type="ECO:0000256" key="7">
    <source>
        <dbReference type="ARBA" id="ARBA00022697"/>
    </source>
</evidence>
<comment type="catalytic activity">
    <reaction evidence="12">
        <text>L-homoserine + NADP(+) = L-aspartate 4-semialdehyde + NADPH + H(+)</text>
        <dbReference type="Rhea" id="RHEA:15761"/>
        <dbReference type="ChEBI" id="CHEBI:15378"/>
        <dbReference type="ChEBI" id="CHEBI:57476"/>
        <dbReference type="ChEBI" id="CHEBI:57783"/>
        <dbReference type="ChEBI" id="CHEBI:58349"/>
        <dbReference type="ChEBI" id="CHEBI:537519"/>
        <dbReference type="EC" id="1.1.1.3"/>
    </reaction>
</comment>
<dbReference type="SUPFAM" id="SSF51735">
    <property type="entry name" value="NAD(P)-binding Rossmann-fold domains"/>
    <property type="match status" value="1"/>
</dbReference>
<protein>
    <recommendedName>
        <fullName evidence="5 12">Homoserine dehydrogenase</fullName>
        <ecNumber evidence="4 12">1.1.1.3</ecNumber>
    </recommendedName>
</protein>
<dbReference type="eggNOG" id="COG0460">
    <property type="taxonomic scope" value="Bacteria"/>
</dbReference>
<comment type="pathway">
    <text evidence="1 12">Amino-acid biosynthesis; L-threonine biosynthesis; L-threonine from L-aspartate: step 3/5.</text>
</comment>
<dbReference type="GO" id="GO:0009086">
    <property type="term" value="P:methionine biosynthetic process"/>
    <property type="evidence" value="ECO:0007669"/>
    <property type="project" value="UniProtKB-KW"/>
</dbReference>
<dbReference type="PANTHER" id="PTHR43331:SF1">
    <property type="entry name" value="HOMOSERINE DEHYDROGENASE"/>
    <property type="match status" value="1"/>
</dbReference>
<dbReference type="NCBIfam" id="NF004912">
    <property type="entry name" value="PRK06270.1"/>
    <property type="match status" value="1"/>
</dbReference>
<evidence type="ECO:0000256" key="8">
    <source>
        <dbReference type="ARBA" id="ARBA00023002"/>
    </source>
</evidence>
<comment type="caution">
    <text evidence="16">The sequence shown here is derived from an EMBL/GenBank/DDBJ whole genome shotgun (WGS) entry which is preliminary data.</text>
</comment>
<dbReference type="RefSeq" id="WP_037973991.1">
    <property type="nucleotide sequence ID" value="NZ_CAMETI010000001.1"/>
</dbReference>
<dbReference type="InterPro" id="IPR036291">
    <property type="entry name" value="NAD(P)-bd_dom_sf"/>
</dbReference>
<evidence type="ECO:0000313" key="17">
    <source>
        <dbReference type="Proteomes" id="UP000027665"/>
    </source>
</evidence>
<keyword evidence="9 12" id="KW-0486">Methionine biosynthesis</keyword>
<dbReference type="GO" id="GO:0004412">
    <property type="term" value="F:homoserine dehydrogenase activity"/>
    <property type="evidence" value="ECO:0007669"/>
    <property type="project" value="UniProtKB-EC"/>
</dbReference>
<dbReference type="Pfam" id="PF03447">
    <property type="entry name" value="NAD_binding_3"/>
    <property type="match status" value="1"/>
</dbReference>
<evidence type="ECO:0000256" key="12">
    <source>
        <dbReference type="RuleBase" id="RU000579"/>
    </source>
</evidence>
<dbReference type="PIRSF" id="PIRSF036497">
    <property type="entry name" value="HDH_short"/>
    <property type="match status" value="1"/>
</dbReference>
<evidence type="ECO:0000256" key="13">
    <source>
        <dbReference type="RuleBase" id="RU004171"/>
    </source>
</evidence>
<feature type="domain" description="Homoserine dehydrogenase catalytic" evidence="14">
    <location>
        <begin position="157"/>
        <end position="334"/>
    </location>
</feature>
<evidence type="ECO:0000256" key="1">
    <source>
        <dbReference type="ARBA" id="ARBA00005056"/>
    </source>
</evidence>
<dbReference type="EC" id="1.1.1.3" evidence="4 12"/>
<dbReference type="EMBL" id="JMKI01000002">
    <property type="protein sequence ID" value="KEJ93515.1"/>
    <property type="molecule type" value="Genomic_DNA"/>
</dbReference>
<keyword evidence="11 12" id="KW-0521">NADP</keyword>
<reference evidence="16 17" key="1">
    <citation type="submission" date="2014-04" db="EMBL/GenBank/DDBJ databases">
        <title>Draft Genome Sequence of Synergistes jonesii.</title>
        <authorList>
            <person name="Coil D.A."/>
            <person name="Eisen J.A."/>
            <person name="Holland-Moritz H.E."/>
        </authorList>
    </citation>
    <scope>NUCLEOTIDE SEQUENCE [LARGE SCALE GENOMIC DNA]</scope>
    <source>
        <strain evidence="16 17">78-1</strain>
    </source>
</reference>
<dbReference type="GO" id="GO:0050661">
    <property type="term" value="F:NADP binding"/>
    <property type="evidence" value="ECO:0007669"/>
    <property type="project" value="InterPro"/>
</dbReference>
<dbReference type="UniPathway" id="UPA00051">
    <property type="reaction ID" value="UER00465"/>
</dbReference>
<dbReference type="STRING" id="2754.EH55_01720"/>
<keyword evidence="8 12" id="KW-0560">Oxidoreductase</keyword>
<gene>
    <name evidence="16" type="ORF">EH55_01720</name>
</gene>
<dbReference type="PANTHER" id="PTHR43331">
    <property type="entry name" value="HOMOSERINE DEHYDROGENASE"/>
    <property type="match status" value="1"/>
</dbReference>
<feature type="binding site" evidence="11">
    <location>
        <position position="209"/>
    </location>
    <ligand>
        <name>L-homoserine</name>
        <dbReference type="ChEBI" id="CHEBI:57476"/>
    </ligand>
</feature>
<evidence type="ECO:0000259" key="14">
    <source>
        <dbReference type="Pfam" id="PF00742"/>
    </source>
</evidence>
<evidence type="ECO:0000256" key="4">
    <source>
        <dbReference type="ARBA" id="ARBA00013213"/>
    </source>
</evidence>
<dbReference type="SUPFAM" id="SSF55347">
    <property type="entry name" value="Glyceraldehyde-3-phosphate dehydrogenase-like, C-terminal domain"/>
    <property type="match status" value="1"/>
</dbReference>
<evidence type="ECO:0000256" key="2">
    <source>
        <dbReference type="ARBA" id="ARBA00005062"/>
    </source>
</evidence>
<proteinExistence type="inferred from homology"/>
<feature type="domain" description="Aspartate/homoserine dehydrogenase NAD-binding" evidence="15">
    <location>
        <begin position="9"/>
        <end position="149"/>
    </location>
</feature>
<dbReference type="OrthoDB" id="9808167at2"/>
<dbReference type="AlphaFoldDB" id="A0A073IVE6"/>
<evidence type="ECO:0000256" key="11">
    <source>
        <dbReference type="PIRSR" id="PIRSR036497-2"/>
    </source>
</evidence>
<dbReference type="InterPro" id="IPR005106">
    <property type="entry name" value="Asp/hSer_DH_NAD-bd"/>
</dbReference>
<dbReference type="PATRIC" id="fig|2754.20.peg.301"/>
<dbReference type="InterPro" id="IPR019811">
    <property type="entry name" value="HDH_CS"/>
</dbReference>
<keyword evidence="17" id="KW-1185">Reference proteome</keyword>
<dbReference type="Gene3D" id="3.40.50.720">
    <property type="entry name" value="NAD(P)-binding Rossmann-like Domain"/>
    <property type="match status" value="1"/>
</dbReference>
<comment type="similarity">
    <text evidence="3 13">Belongs to the homoserine dehydrogenase family.</text>
</comment>
<dbReference type="Proteomes" id="UP000027665">
    <property type="component" value="Unassembled WGS sequence"/>
</dbReference>
<feature type="active site" description="Proton donor" evidence="10">
    <location>
        <position position="224"/>
    </location>
</feature>
<dbReference type="InterPro" id="IPR022697">
    <property type="entry name" value="HDH_short"/>
</dbReference>
<dbReference type="GO" id="GO:0009088">
    <property type="term" value="P:threonine biosynthetic process"/>
    <property type="evidence" value="ECO:0007669"/>
    <property type="project" value="UniProtKB-UniPathway"/>
</dbReference>
<evidence type="ECO:0000256" key="9">
    <source>
        <dbReference type="ARBA" id="ARBA00023167"/>
    </source>
</evidence>
<organism evidence="16 17">
    <name type="scientific">Synergistes jonesii</name>
    <dbReference type="NCBI Taxonomy" id="2754"/>
    <lineage>
        <taxon>Bacteria</taxon>
        <taxon>Thermotogati</taxon>
        <taxon>Synergistota</taxon>
        <taxon>Synergistia</taxon>
        <taxon>Synergistales</taxon>
        <taxon>Synergistaceae</taxon>
        <taxon>Synergistes</taxon>
    </lineage>
</organism>